<dbReference type="InterPro" id="IPR000086">
    <property type="entry name" value="NUDIX_hydrolase_dom"/>
</dbReference>
<dbReference type="EMBL" id="CSTE01000002">
    <property type="protein sequence ID" value="CQR49920.1"/>
    <property type="molecule type" value="Genomic_DNA"/>
</dbReference>
<dbReference type="PANTHER" id="PTHR43046:SF16">
    <property type="entry name" value="ADP-RIBOSE PYROPHOSPHATASE YJHB-RELATED"/>
    <property type="match status" value="1"/>
</dbReference>
<dbReference type="RefSeq" id="WP_042663302.1">
    <property type="nucleotide sequence ID" value="NZ_CABLRR010000002.1"/>
</dbReference>
<dbReference type="SUPFAM" id="SSF55811">
    <property type="entry name" value="Nudix"/>
    <property type="match status" value="1"/>
</dbReference>
<evidence type="ECO:0000256" key="1">
    <source>
        <dbReference type="ARBA" id="ARBA00001946"/>
    </source>
</evidence>
<proteinExistence type="predicted"/>
<reference evidence="5" key="1">
    <citation type="submission" date="2015-03" db="EMBL/GenBank/DDBJ databases">
        <authorList>
            <person name="Urmite Genomes"/>
        </authorList>
    </citation>
    <scope>NUCLEOTIDE SEQUENCE [LARGE SCALE GENOMIC DNA]</scope>
    <source>
        <strain evidence="5">Arc-Hr</strain>
    </source>
</reference>
<organism evidence="4 5">
    <name type="scientific">Haloferax massiliensis</name>
    <dbReference type="NCBI Taxonomy" id="1476858"/>
    <lineage>
        <taxon>Archaea</taxon>
        <taxon>Methanobacteriati</taxon>
        <taxon>Methanobacteriota</taxon>
        <taxon>Stenosarchaea group</taxon>
        <taxon>Halobacteria</taxon>
        <taxon>Halobacteriales</taxon>
        <taxon>Haloferacaceae</taxon>
        <taxon>Haloferax</taxon>
    </lineage>
</organism>
<accession>A0A0D6JQS4</accession>
<dbReference type="Proteomes" id="UP000198902">
    <property type="component" value="Unassembled WGS sequence"/>
</dbReference>
<dbReference type="InterPro" id="IPR015797">
    <property type="entry name" value="NUDIX_hydrolase-like_dom_sf"/>
</dbReference>
<feature type="domain" description="Nudix hydrolase" evidence="3">
    <location>
        <begin position="10"/>
        <end position="137"/>
    </location>
</feature>
<keyword evidence="5" id="KW-1185">Reference proteome</keyword>
<evidence type="ECO:0000313" key="4">
    <source>
        <dbReference type="EMBL" id="CQR49920.1"/>
    </source>
</evidence>
<dbReference type="PROSITE" id="PS00893">
    <property type="entry name" value="NUDIX_BOX"/>
    <property type="match status" value="1"/>
</dbReference>
<evidence type="ECO:0000313" key="5">
    <source>
        <dbReference type="Proteomes" id="UP000198902"/>
    </source>
</evidence>
<comment type="cofactor">
    <cofactor evidence="1">
        <name>Mg(2+)</name>
        <dbReference type="ChEBI" id="CHEBI:18420"/>
    </cofactor>
</comment>
<sequence length="156" mass="17599">MSTPREAPAPHDLAAGVVVLQENSVLAVYEKDRWGLPKGGSEPGEFFFETAAREAAEETGVEVEIQSLAFTSEIRAPDRRIYLQRFYHATPVADDPTPSPSDPDDEIEAAKFLPLTALGSTLTYRPRVEPLRDWLRDRKPRHYTYDLTREPSDVEK</sequence>
<dbReference type="GO" id="GO:0016787">
    <property type="term" value="F:hydrolase activity"/>
    <property type="evidence" value="ECO:0007669"/>
    <property type="project" value="UniProtKB-KW"/>
</dbReference>
<keyword evidence="2" id="KW-0378">Hydrolase</keyword>
<dbReference type="Gene3D" id="3.90.79.10">
    <property type="entry name" value="Nucleoside Triphosphate Pyrophosphohydrolase"/>
    <property type="match status" value="1"/>
</dbReference>
<name>A0A0D6JQS4_9EURY</name>
<dbReference type="PANTHER" id="PTHR43046">
    <property type="entry name" value="GDP-MANNOSE MANNOSYL HYDROLASE"/>
    <property type="match status" value="1"/>
</dbReference>
<evidence type="ECO:0000256" key="2">
    <source>
        <dbReference type="ARBA" id="ARBA00022801"/>
    </source>
</evidence>
<dbReference type="OrthoDB" id="292293at2157"/>
<dbReference type="PROSITE" id="PS51462">
    <property type="entry name" value="NUDIX"/>
    <property type="match status" value="1"/>
</dbReference>
<dbReference type="AlphaFoldDB" id="A0A0D6JQS4"/>
<protein>
    <submittedName>
        <fullName evidence="4">NUDIX domain protein</fullName>
    </submittedName>
</protein>
<gene>
    <name evidence="4" type="ORF">BN996_01396</name>
</gene>
<dbReference type="Pfam" id="PF00293">
    <property type="entry name" value="NUDIX"/>
    <property type="match status" value="1"/>
</dbReference>
<evidence type="ECO:0000259" key="3">
    <source>
        <dbReference type="PROSITE" id="PS51462"/>
    </source>
</evidence>
<dbReference type="InterPro" id="IPR020084">
    <property type="entry name" value="NUDIX_hydrolase_CS"/>
</dbReference>